<keyword evidence="5" id="KW-1185">Reference proteome</keyword>
<dbReference type="InterPro" id="IPR035986">
    <property type="entry name" value="PKD_dom_sf"/>
</dbReference>
<evidence type="ECO:0000313" key="5">
    <source>
        <dbReference type="Proteomes" id="UP000790580"/>
    </source>
</evidence>
<dbReference type="SUPFAM" id="SSF49299">
    <property type="entry name" value="PKD domain"/>
    <property type="match status" value="1"/>
</dbReference>
<keyword evidence="2" id="KW-0732">Signal</keyword>
<reference evidence="4 5" key="1">
    <citation type="submission" date="2021-06" db="EMBL/GenBank/DDBJ databases">
        <title>Bacillus sp. RD4P76, an endophyte from a halophyte.</title>
        <authorList>
            <person name="Sun J.-Q."/>
        </authorList>
    </citation>
    <scope>NUCLEOTIDE SEQUENCE [LARGE SCALE GENOMIC DNA]</scope>
    <source>
        <strain evidence="4 5">JCM 17098</strain>
    </source>
</reference>
<dbReference type="PROSITE" id="PS51257">
    <property type="entry name" value="PROKAR_LIPOPROTEIN"/>
    <property type="match status" value="1"/>
</dbReference>
<evidence type="ECO:0000256" key="1">
    <source>
        <dbReference type="SAM" id="MobiDB-lite"/>
    </source>
</evidence>
<evidence type="ECO:0000256" key="2">
    <source>
        <dbReference type="SAM" id="SignalP"/>
    </source>
</evidence>
<proteinExistence type="predicted"/>
<feature type="chain" id="PRO_5046818358" evidence="2">
    <location>
        <begin position="23"/>
        <end position="277"/>
    </location>
</feature>
<dbReference type="Proteomes" id="UP000790580">
    <property type="component" value="Unassembled WGS sequence"/>
</dbReference>
<evidence type="ECO:0000259" key="3">
    <source>
        <dbReference type="PROSITE" id="PS50093"/>
    </source>
</evidence>
<evidence type="ECO:0000313" key="4">
    <source>
        <dbReference type="EMBL" id="MBU9719853.1"/>
    </source>
</evidence>
<dbReference type="PROSITE" id="PS50093">
    <property type="entry name" value="PKD"/>
    <property type="match status" value="1"/>
</dbReference>
<dbReference type="EMBL" id="JAHQCR010000004">
    <property type="protein sequence ID" value="MBU9719853.1"/>
    <property type="molecule type" value="Genomic_DNA"/>
</dbReference>
<feature type="domain" description="PKD" evidence="3">
    <location>
        <begin position="227"/>
        <end position="262"/>
    </location>
</feature>
<dbReference type="InterPro" id="IPR000601">
    <property type="entry name" value="PKD_dom"/>
</dbReference>
<sequence>MKTLSLKKSIFALIVTSVLALAACGQGDGDESDSHGANSELNLDPLAVELIMDEEGDPGTEIVIQALVTQGEEKVDDASEVIFEIWEQGQKEESEFIEVEESLGDGVYELVHIFENENIYFVQPHVTARGQHMMPVGEIKIGDAPERLEEDELDDHDHMDHDHHGGEDGEGDGHHHHVEDLTIDWKTGEIIQSENTELAVYIELEGSALTGGDIQFEIWQDGDERHTWLEADETNPGEYTATHTFERTGDYFIEIHVEDDSGLHEHKLMEVSVDHSH</sequence>
<feature type="region of interest" description="Disordered" evidence="1">
    <location>
        <begin position="155"/>
        <end position="176"/>
    </location>
</feature>
<dbReference type="RefSeq" id="WP_088074226.1">
    <property type="nucleotide sequence ID" value="NZ_JAHQCR010000004.1"/>
</dbReference>
<protein>
    <submittedName>
        <fullName evidence="4">FixH family protein</fullName>
    </submittedName>
</protein>
<gene>
    <name evidence="4" type="ORF">KS407_00185</name>
</gene>
<feature type="signal peptide" evidence="2">
    <location>
        <begin position="1"/>
        <end position="22"/>
    </location>
</feature>
<comment type="caution">
    <text evidence="4">The sequence shown here is derived from an EMBL/GenBank/DDBJ whole genome shotgun (WGS) entry which is preliminary data.</text>
</comment>
<organism evidence="4 5">
    <name type="scientific">Evansella alkalicola</name>
    <dbReference type="NCBI Taxonomy" id="745819"/>
    <lineage>
        <taxon>Bacteria</taxon>
        <taxon>Bacillati</taxon>
        <taxon>Bacillota</taxon>
        <taxon>Bacilli</taxon>
        <taxon>Bacillales</taxon>
        <taxon>Bacillaceae</taxon>
        <taxon>Evansella</taxon>
    </lineage>
</organism>
<name>A0ABS6JN07_9BACI</name>
<accession>A0ABS6JN07</accession>
<dbReference type="Pfam" id="PF13115">
    <property type="entry name" value="YtkA"/>
    <property type="match status" value="2"/>
</dbReference>
<dbReference type="InterPro" id="IPR032693">
    <property type="entry name" value="YtkA-like_dom"/>
</dbReference>